<dbReference type="Pfam" id="PF00582">
    <property type="entry name" value="Usp"/>
    <property type="match status" value="1"/>
</dbReference>
<accession>A0A1G8FCE9</accession>
<evidence type="ECO:0000259" key="1">
    <source>
        <dbReference type="Pfam" id="PF00582"/>
    </source>
</evidence>
<dbReference type="GO" id="GO:0005886">
    <property type="term" value="C:plasma membrane"/>
    <property type="evidence" value="ECO:0007669"/>
    <property type="project" value="TreeGrafter"/>
</dbReference>
<sequence length="226" mass="24821">MSERILVCVNYGHNGPRLVERAVELARSADATLHVLVFDSQHEEFENDRLVDIAVFRDLASGAGASFSHIRGRAHDITGTVKRAALELGATQIVIGQRTESIWSTLLGGSVIDAMLGEIPSADLHVVPAERSGDPEDWEYETGTRAHLRPHENDTFVLDFEDDDETDDLEGIFFKDLQTDFDHGVFVFVHGGRVREVSVVDGVILAADLEESKAELAPRERGGDSS</sequence>
<keyword evidence="3" id="KW-1185">Reference proteome</keyword>
<dbReference type="SUPFAM" id="SSF52402">
    <property type="entry name" value="Adenine nucleotide alpha hydrolases-like"/>
    <property type="match status" value="1"/>
</dbReference>
<name>A0A1G8FCE9_9NOCA</name>
<dbReference type="RefSeq" id="WP_072736525.1">
    <property type="nucleotide sequence ID" value="NZ_CP048813.1"/>
</dbReference>
<feature type="domain" description="UspA" evidence="1">
    <location>
        <begin position="1"/>
        <end position="120"/>
    </location>
</feature>
<keyword evidence="2" id="KW-0418">Kinase</keyword>
<dbReference type="PANTHER" id="PTHR45569">
    <property type="entry name" value="SENSOR PROTEIN KDPD"/>
    <property type="match status" value="1"/>
</dbReference>
<dbReference type="Proteomes" id="UP000183263">
    <property type="component" value="Unassembled WGS sequence"/>
</dbReference>
<dbReference type="InterPro" id="IPR006016">
    <property type="entry name" value="UspA"/>
</dbReference>
<dbReference type="InterPro" id="IPR014729">
    <property type="entry name" value="Rossmann-like_a/b/a_fold"/>
</dbReference>
<dbReference type="AlphaFoldDB" id="A0A1G8FCE9"/>
<keyword evidence="2" id="KW-0808">Transferase</keyword>
<dbReference type="Gene3D" id="3.40.50.620">
    <property type="entry name" value="HUPs"/>
    <property type="match status" value="1"/>
</dbReference>
<proteinExistence type="predicted"/>
<dbReference type="OrthoDB" id="9806130at2"/>
<evidence type="ECO:0000313" key="3">
    <source>
        <dbReference type="Proteomes" id="UP000183263"/>
    </source>
</evidence>
<reference evidence="2 3" key="1">
    <citation type="submission" date="2016-10" db="EMBL/GenBank/DDBJ databases">
        <authorList>
            <person name="de Groot N.N."/>
        </authorList>
    </citation>
    <scope>NUCLEOTIDE SEQUENCE [LARGE SCALE GENOMIC DNA]</scope>
    <source>
        <strain evidence="2 3">DSM 44892</strain>
    </source>
</reference>
<evidence type="ECO:0000313" key="2">
    <source>
        <dbReference type="EMBL" id="SDH79659.1"/>
    </source>
</evidence>
<gene>
    <name evidence="2" type="ORF">SAMN05444695_103238</name>
</gene>
<protein>
    <submittedName>
        <fullName evidence="2">Two-component system, OmpR family, sensor histidine kinase KdpD</fullName>
    </submittedName>
</protein>
<dbReference type="GO" id="GO:0000155">
    <property type="term" value="F:phosphorelay sensor kinase activity"/>
    <property type="evidence" value="ECO:0007669"/>
    <property type="project" value="TreeGrafter"/>
</dbReference>
<organism evidence="2 3">
    <name type="scientific">Rhodococcus triatomae</name>
    <dbReference type="NCBI Taxonomy" id="300028"/>
    <lineage>
        <taxon>Bacteria</taxon>
        <taxon>Bacillati</taxon>
        <taxon>Actinomycetota</taxon>
        <taxon>Actinomycetes</taxon>
        <taxon>Mycobacteriales</taxon>
        <taxon>Nocardiaceae</taxon>
        <taxon>Rhodococcus</taxon>
    </lineage>
</organism>
<dbReference type="PANTHER" id="PTHR45569:SF1">
    <property type="entry name" value="SENSOR PROTEIN KDPD"/>
    <property type="match status" value="1"/>
</dbReference>
<dbReference type="EMBL" id="FNDN01000003">
    <property type="protein sequence ID" value="SDH79659.1"/>
    <property type="molecule type" value="Genomic_DNA"/>
</dbReference>
<dbReference type="InterPro" id="IPR052023">
    <property type="entry name" value="Histidine_kinase_KdpD"/>
</dbReference>